<evidence type="ECO:0000256" key="1">
    <source>
        <dbReference type="ARBA" id="ARBA00022603"/>
    </source>
</evidence>
<dbReference type="CDD" id="cd02440">
    <property type="entry name" value="AdoMet_MTases"/>
    <property type="match status" value="1"/>
</dbReference>
<dbReference type="PANTHER" id="PTHR43861">
    <property type="entry name" value="TRANS-ACONITATE 2-METHYLTRANSFERASE-RELATED"/>
    <property type="match status" value="1"/>
</dbReference>
<name>A0A845LLX0_HELGE</name>
<dbReference type="SUPFAM" id="SSF53335">
    <property type="entry name" value="S-adenosyl-L-methionine-dependent methyltransferases"/>
    <property type="match status" value="1"/>
</dbReference>
<dbReference type="EMBL" id="WXEX01000011">
    <property type="protein sequence ID" value="MZP43866.1"/>
    <property type="molecule type" value="Genomic_DNA"/>
</dbReference>
<gene>
    <name evidence="4" type="ORF">GTO89_12580</name>
</gene>
<evidence type="ECO:0000256" key="2">
    <source>
        <dbReference type="ARBA" id="ARBA00022679"/>
    </source>
</evidence>
<dbReference type="Pfam" id="PF13649">
    <property type="entry name" value="Methyltransf_25"/>
    <property type="match status" value="1"/>
</dbReference>
<dbReference type="Gene3D" id="1.10.150.290">
    <property type="entry name" value="S-adenosyl-L-methionine-dependent methyltransferases"/>
    <property type="match status" value="1"/>
</dbReference>
<dbReference type="PANTHER" id="PTHR43861:SF1">
    <property type="entry name" value="TRANS-ACONITATE 2-METHYLTRANSFERASE"/>
    <property type="match status" value="1"/>
</dbReference>
<keyword evidence="2 4" id="KW-0808">Transferase</keyword>
<organism evidence="4 5">
    <name type="scientific">Heliomicrobium gestii</name>
    <name type="common">Heliobacterium gestii</name>
    <dbReference type="NCBI Taxonomy" id="2699"/>
    <lineage>
        <taxon>Bacteria</taxon>
        <taxon>Bacillati</taxon>
        <taxon>Bacillota</taxon>
        <taxon>Clostridia</taxon>
        <taxon>Eubacteriales</taxon>
        <taxon>Heliobacteriaceae</taxon>
        <taxon>Heliomicrobium</taxon>
    </lineage>
</organism>
<comment type="caution">
    <text evidence="4">The sequence shown here is derived from an EMBL/GenBank/DDBJ whole genome shotgun (WGS) entry which is preliminary data.</text>
</comment>
<dbReference type="InterPro" id="IPR023149">
    <property type="entry name" value="Trans_acon_MeTrfase_C"/>
</dbReference>
<dbReference type="Gene3D" id="3.40.50.150">
    <property type="entry name" value="Vaccinia Virus protein VP39"/>
    <property type="match status" value="1"/>
</dbReference>
<evidence type="ECO:0000313" key="5">
    <source>
        <dbReference type="Proteomes" id="UP000471031"/>
    </source>
</evidence>
<dbReference type="GO" id="GO:0032259">
    <property type="term" value="P:methylation"/>
    <property type="evidence" value="ECO:0007669"/>
    <property type="project" value="UniProtKB-KW"/>
</dbReference>
<reference evidence="4 5" key="1">
    <citation type="submission" date="2020-01" db="EMBL/GenBank/DDBJ databases">
        <title>Whole genome sequence of Heliobacterium gestii DSM 11169.</title>
        <authorList>
            <person name="Kyndt J.A."/>
            <person name="Meyer T.E."/>
        </authorList>
    </citation>
    <scope>NUCLEOTIDE SEQUENCE [LARGE SCALE GENOMIC DNA]</scope>
    <source>
        <strain evidence="4 5">DSM 11169</strain>
    </source>
</reference>
<proteinExistence type="predicted"/>
<keyword evidence="1 4" id="KW-0489">Methyltransferase</keyword>
<dbReference type="AlphaFoldDB" id="A0A845LLX0"/>
<dbReference type="InterPro" id="IPR041698">
    <property type="entry name" value="Methyltransf_25"/>
</dbReference>
<dbReference type="InterPro" id="IPR029063">
    <property type="entry name" value="SAM-dependent_MTases_sf"/>
</dbReference>
<feature type="domain" description="Methyltransferase" evidence="3">
    <location>
        <begin position="47"/>
        <end position="137"/>
    </location>
</feature>
<evidence type="ECO:0000259" key="3">
    <source>
        <dbReference type="Pfam" id="PF13649"/>
    </source>
</evidence>
<keyword evidence="5" id="KW-1185">Reference proteome</keyword>
<dbReference type="GO" id="GO:0030798">
    <property type="term" value="F:trans-aconitate 2-methyltransferase activity"/>
    <property type="evidence" value="ECO:0007669"/>
    <property type="project" value="InterPro"/>
</dbReference>
<dbReference type="Proteomes" id="UP000471031">
    <property type="component" value="Unassembled WGS sequence"/>
</dbReference>
<sequence>METCEFRSDRVVIFEFNGKKYKTASTHQKEWGTGLIAEIPLTGNERILDLGCGDGVLTQRLAELVPKGSVLGIDASAGMIDAAKELEQGNLAFRRLDINEMVFENEFDLVFSNAALHWILDHERLLGKVYRALKPGGMARFNFAGDGNCVHFFAVVREVMGEPLFREHYKLFSWPWYMPAVDEYKALVNRYDFREALIWEENADRYFSDREGMIRWIDQPSIVPFLQYLPDDKKAAFRFAVVKGMIEQTLQADGTCFETFRRINLLAWK</sequence>
<dbReference type="OrthoDB" id="9777497at2"/>
<accession>A0A845LLX0</accession>
<evidence type="ECO:0000313" key="4">
    <source>
        <dbReference type="EMBL" id="MZP43866.1"/>
    </source>
</evidence>
<protein>
    <submittedName>
        <fullName evidence="4">Methyltransferase domain-containing protein</fullName>
    </submittedName>
</protein>